<dbReference type="Gene3D" id="2.120.10.30">
    <property type="entry name" value="TolB, C-terminal domain"/>
    <property type="match status" value="1"/>
</dbReference>
<reference evidence="1" key="1">
    <citation type="submission" date="2020-04" db="EMBL/GenBank/DDBJ databases">
        <authorList>
            <person name="Alioto T."/>
            <person name="Alioto T."/>
            <person name="Gomez Garrido J."/>
        </authorList>
    </citation>
    <scope>NUCLEOTIDE SEQUENCE</scope>
    <source>
        <strain evidence="1">A484AB</strain>
    </source>
</reference>
<comment type="caution">
    <text evidence="1">The sequence shown here is derived from an EMBL/GenBank/DDBJ whole genome shotgun (WGS) entry which is preliminary data.</text>
</comment>
<sequence length="570" mass="63516">MSEVVTGVVKLTFGFLANKIRSGIVERLKDGDVTDEECRRLIVRELDDIKSKLDGLARSSLLSSLCFLQEGMNGLYQSLIQLDSNENTAESTGQANLLEAASSRDTGSDSPINEAIALISTITSLKVRSNDHFKSAIESFKLAREKAAEAFCNEALSIEDRIQASQIRMMARILEKLEHPDASASDCLQYLQQLHDIGAIQEIFSVLIEGGIKSRFNKTKRLNNASSVQVMNQVLFEFVKRLTKPSLVTRISAWPTILLGEKSYHPVLGEERIIEKLKGTGMQVMSLGSDFRFHDENIYSGFRSVVNSKGDIVALTRDKRTFKFFKPSGESRILCEAPNEEHESEYFGVTAMDIDAEDNLYVITRFRGSDDQSRSMKLSIFDENGNKKLECPLPFHQGSLAGGCMAINKDGKIAILNCEGKILYIGNICMELNSFEIDKSFSLEELYVRGYLSHASITIRFSNFNGTKIIAANRYTVYIYTEDGQIQRKIKIPEEHGCIESVAINHVTQRILVQTCQQPGRSLLSFSDTGELIDSLCLGSSEWIRYAALTSHPKGPVVLVGLRKAALLQL</sequence>
<dbReference type="InterPro" id="IPR011042">
    <property type="entry name" value="6-blade_b-propeller_TolB-like"/>
</dbReference>
<gene>
    <name evidence="1" type="ORF">PACLA_8A078221</name>
</gene>
<organism evidence="1 2">
    <name type="scientific">Paramuricea clavata</name>
    <name type="common">Red gorgonian</name>
    <name type="synonym">Violescent sea-whip</name>
    <dbReference type="NCBI Taxonomy" id="317549"/>
    <lineage>
        <taxon>Eukaryota</taxon>
        <taxon>Metazoa</taxon>
        <taxon>Cnidaria</taxon>
        <taxon>Anthozoa</taxon>
        <taxon>Octocorallia</taxon>
        <taxon>Malacalcyonacea</taxon>
        <taxon>Plexauridae</taxon>
        <taxon>Paramuricea</taxon>
    </lineage>
</organism>
<evidence type="ECO:0000313" key="2">
    <source>
        <dbReference type="Proteomes" id="UP001152795"/>
    </source>
</evidence>
<name>A0A6S7JKE3_PARCT</name>
<dbReference type="Proteomes" id="UP001152795">
    <property type="component" value="Unassembled WGS sequence"/>
</dbReference>
<dbReference type="SUPFAM" id="SSF101898">
    <property type="entry name" value="NHL repeat"/>
    <property type="match status" value="1"/>
</dbReference>
<accession>A0A6S7JKE3</accession>
<keyword evidence="2" id="KW-1185">Reference proteome</keyword>
<dbReference type="EMBL" id="CACRXK020017481">
    <property type="protein sequence ID" value="CAB4031261.1"/>
    <property type="molecule type" value="Genomic_DNA"/>
</dbReference>
<dbReference type="AlphaFoldDB" id="A0A6S7JKE3"/>
<proteinExistence type="predicted"/>
<dbReference type="OrthoDB" id="10534951at2759"/>
<protein>
    <submittedName>
        <fullName evidence="1">Uncharacterized protein</fullName>
    </submittedName>
</protein>
<evidence type="ECO:0000313" key="1">
    <source>
        <dbReference type="EMBL" id="CAB4031261.1"/>
    </source>
</evidence>